<feature type="domain" description="DUF305" evidence="2">
    <location>
        <begin position="92"/>
        <end position="144"/>
    </location>
</feature>
<dbReference type="Gene3D" id="1.20.1260.10">
    <property type="match status" value="1"/>
</dbReference>
<keyword evidence="4" id="KW-1185">Reference proteome</keyword>
<evidence type="ECO:0000259" key="2">
    <source>
        <dbReference type="Pfam" id="PF03713"/>
    </source>
</evidence>
<dbReference type="AlphaFoldDB" id="A0A4R1B412"/>
<dbReference type="EMBL" id="SJZI01000052">
    <property type="protein sequence ID" value="TCJ12200.1"/>
    <property type="molecule type" value="Genomic_DNA"/>
</dbReference>
<reference evidence="3 4" key="1">
    <citation type="submission" date="2019-03" db="EMBL/GenBank/DDBJ databases">
        <authorList>
            <person name="Kim M.K.M."/>
        </authorList>
    </citation>
    <scope>NUCLEOTIDE SEQUENCE [LARGE SCALE GENOMIC DNA]</scope>
    <source>
        <strain evidence="3 4">17J68-12</strain>
    </source>
</reference>
<comment type="caution">
    <text evidence="3">The sequence shown here is derived from an EMBL/GenBank/DDBJ whole genome shotgun (WGS) entry which is preliminary data.</text>
</comment>
<gene>
    <name evidence="3" type="ORF">EPD60_16435</name>
</gene>
<accession>A0A4R1B412</accession>
<dbReference type="Proteomes" id="UP000295334">
    <property type="component" value="Unassembled WGS sequence"/>
</dbReference>
<name>A0A4R1B412_9BACT</name>
<evidence type="ECO:0000256" key="1">
    <source>
        <dbReference type="SAM" id="Phobius"/>
    </source>
</evidence>
<feature type="transmembrane region" description="Helical" evidence="1">
    <location>
        <begin position="70"/>
        <end position="87"/>
    </location>
</feature>
<protein>
    <submittedName>
        <fullName evidence="3">DUF305 domain-containing protein</fullName>
    </submittedName>
</protein>
<dbReference type="Pfam" id="PF03713">
    <property type="entry name" value="DUF305"/>
    <property type="match status" value="1"/>
</dbReference>
<dbReference type="InterPro" id="IPR012347">
    <property type="entry name" value="Ferritin-like"/>
</dbReference>
<sequence>MKGMSYKKFWLTMFISFIIMYTVMFLNIDNASHYHTSLTRIYMALLMVAPMAVVMMAMMGTMYPNKNTNMAIIFGGIVVFFLSLIALRTQTPIGDIQYMKAMIPHHSSAIMVSKHAKITDPEVKRLSEQIIAAQEREIAEMDAMITRLKNSQ</sequence>
<keyword evidence="1" id="KW-1133">Transmembrane helix</keyword>
<evidence type="ECO:0000313" key="4">
    <source>
        <dbReference type="Proteomes" id="UP000295334"/>
    </source>
</evidence>
<dbReference type="InterPro" id="IPR005183">
    <property type="entry name" value="DUF305_CopM-like"/>
</dbReference>
<evidence type="ECO:0000313" key="3">
    <source>
        <dbReference type="EMBL" id="TCJ12200.1"/>
    </source>
</evidence>
<feature type="transmembrane region" description="Helical" evidence="1">
    <location>
        <begin position="40"/>
        <end position="58"/>
    </location>
</feature>
<proteinExistence type="predicted"/>
<organism evidence="3 4">
    <name type="scientific">Flaviaesturariibacter flavus</name>
    <dbReference type="NCBI Taxonomy" id="2502780"/>
    <lineage>
        <taxon>Bacteria</taxon>
        <taxon>Pseudomonadati</taxon>
        <taxon>Bacteroidota</taxon>
        <taxon>Chitinophagia</taxon>
        <taxon>Chitinophagales</taxon>
        <taxon>Chitinophagaceae</taxon>
        <taxon>Flaviaestuariibacter</taxon>
    </lineage>
</organism>
<keyword evidence="1" id="KW-0812">Transmembrane</keyword>
<keyword evidence="1" id="KW-0472">Membrane</keyword>
<feature type="transmembrane region" description="Helical" evidence="1">
    <location>
        <begin position="9"/>
        <end position="28"/>
    </location>
</feature>
<dbReference type="OrthoDB" id="517560at2"/>